<evidence type="ECO:0000313" key="3">
    <source>
        <dbReference type="Proteomes" id="UP001159042"/>
    </source>
</evidence>
<dbReference type="GO" id="GO:0003677">
    <property type="term" value="F:DNA binding"/>
    <property type="evidence" value="ECO:0007669"/>
    <property type="project" value="InterPro"/>
</dbReference>
<evidence type="ECO:0000256" key="1">
    <source>
        <dbReference type="ARBA" id="ARBA00023172"/>
    </source>
</evidence>
<dbReference type="Gene3D" id="1.10.443.10">
    <property type="entry name" value="Intergrase catalytic core"/>
    <property type="match status" value="1"/>
</dbReference>
<dbReference type="InterPro" id="IPR013762">
    <property type="entry name" value="Integrase-like_cat_sf"/>
</dbReference>
<evidence type="ECO:0000313" key="2">
    <source>
        <dbReference type="EMBL" id="KAJ8910973.1"/>
    </source>
</evidence>
<organism evidence="2 3">
    <name type="scientific">Exocentrus adspersus</name>
    <dbReference type="NCBI Taxonomy" id="1586481"/>
    <lineage>
        <taxon>Eukaryota</taxon>
        <taxon>Metazoa</taxon>
        <taxon>Ecdysozoa</taxon>
        <taxon>Arthropoda</taxon>
        <taxon>Hexapoda</taxon>
        <taxon>Insecta</taxon>
        <taxon>Pterygota</taxon>
        <taxon>Neoptera</taxon>
        <taxon>Endopterygota</taxon>
        <taxon>Coleoptera</taxon>
        <taxon>Polyphaga</taxon>
        <taxon>Cucujiformia</taxon>
        <taxon>Chrysomeloidea</taxon>
        <taxon>Cerambycidae</taxon>
        <taxon>Lamiinae</taxon>
        <taxon>Acanthocinini</taxon>
        <taxon>Exocentrus</taxon>
    </lineage>
</organism>
<dbReference type="AlphaFoldDB" id="A0AAV8V9Z7"/>
<dbReference type="Proteomes" id="UP001159042">
    <property type="component" value="Unassembled WGS sequence"/>
</dbReference>
<reference evidence="2 3" key="1">
    <citation type="journal article" date="2023" name="Insect Mol. Biol.">
        <title>Genome sequencing provides insights into the evolution of gene families encoding plant cell wall-degrading enzymes in longhorned beetles.</title>
        <authorList>
            <person name="Shin N.R."/>
            <person name="Okamura Y."/>
            <person name="Kirsch R."/>
            <person name="Pauchet Y."/>
        </authorList>
    </citation>
    <scope>NUCLEOTIDE SEQUENCE [LARGE SCALE GENOMIC DNA]</scope>
    <source>
        <strain evidence="2">EAD_L_NR</strain>
    </source>
</reference>
<sequence>MEFLTERFHKAASYSSLNTYRSAIAGPDLAQDFRLHRFSRGVYMLRPSLPKYQHTWDPGVVLNCLKQLKNSEISLELLTQKTVTLLALATGQRLQTLTLIEIPFICRSDTKIETAIPKRIKTSARNKPQPVLSLPFLNSDPEICVKGREESILITYKKPIHNATTQTVSRWIKIILGKSGVDITKFSGYSTRHASTSAASRKGLNFDTIRLAAGWSANSKIFATVYNRPLLPPQSFDEAVLRS</sequence>
<protein>
    <recommendedName>
        <fullName evidence="4">Tyr recombinase domain-containing protein</fullName>
    </recommendedName>
</protein>
<proteinExistence type="predicted"/>
<dbReference type="InterPro" id="IPR011010">
    <property type="entry name" value="DNA_brk_join_enz"/>
</dbReference>
<dbReference type="GO" id="GO:0006310">
    <property type="term" value="P:DNA recombination"/>
    <property type="evidence" value="ECO:0007669"/>
    <property type="project" value="UniProtKB-KW"/>
</dbReference>
<dbReference type="GO" id="GO:0015074">
    <property type="term" value="P:DNA integration"/>
    <property type="evidence" value="ECO:0007669"/>
    <property type="project" value="InterPro"/>
</dbReference>
<gene>
    <name evidence="2" type="ORF">NQ315_003666</name>
</gene>
<dbReference type="PANTHER" id="PTHR35617:SF3">
    <property type="entry name" value="CORE-BINDING (CB) DOMAIN-CONTAINING PROTEIN"/>
    <property type="match status" value="1"/>
</dbReference>
<accession>A0AAV8V9Z7</accession>
<comment type="caution">
    <text evidence="2">The sequence shown here is derived from an EMBL/GenBank/DDBJ whole genome shotgun (WGS) entry which is preliminary data.</text>
</comment>
<dbReference type="PANTHER" id="PTHR35617">
    <property type="entry name" value="PHAGE_INTEGRASE DOMAIN-CONTAINING PROTEIN"/>
    <property type="match status" value="1"/>
</dbReference>
<evidence type="ECO:0008006" key="4">
    <source>
        <dbReference type="Google" id="ProtNLM"/>
    </source>
</evidence>
<name>A0AAV8V9Z7_9CUCU</name>
<keyword evidence="3" id="KW-1185">Reference proteome</keyword>
<dbReference type="EMBL" id="JANEYG010000229">
    <property type="protein sequence ID" value="KAJ8910973.1"/>
    <property type="molecule type" value="Genomic_DNA"/>
</dbReference>
<dbReference type="SUPFAM" id="SSF56349">
    <property type="entry name" value="DNA breaking-rejoining enzymes"/>
    <property type="match status" value="1"/>
</dbReference>
<keyword evidence="1" id="KW-0233">DNA recombination</keyword>